<organism evidence="2">
    <name type="scientific">uncultured Craurococcus sp</name>
    <dbReference type="NCBI Taxonomy" id="1135998"/>
    <lineage>
        <taxon>Bacteria</taxon>
        <taxon>Pseudomonadati</taxon>
        <taxon>Pseudomonadota</taxon>
        <taxon>Alphaproteobacteria</taxon>
        <taxon>Acetobacterales</taxon>
        <taxon>Acetobacteraceae</taxon>
        <taxon>Craurococcus</taxon>
        <taxon>environmental samples</taxon>
    </lineage>
</organism>
<dbReference type="InterPro" id="IPR036812">
    <property type="entry name" value="NAD(P)_OxRdtase_dom_sf"/>
</dbReference>
<dbReference type="EMBL" id="CADCTD010000083">
    <property type="protein sequence ID" value="CAA9250975.1"/>
    <property type="molecule type" value="Genomic_DNA"/>
</dbReference>
<dbReference type="SUPFAM" id="SSF51430">
    <property type="entry name" value="NAD(P)-linked oxidoreductase"/>
    <property type="match status" value="1"/>
</dbReference>
<evidence type="ECO:0000313" key="2">
    <source>
        <dbReference type="EMBL" id="CAA9250975.1"/>
    </source>
</evidence>
<feature type="domain" description="NADP-dependent oxidoreductase" evidence="1">
    <location>
        <begin position="9"/>
        <end position="313"/>
    </location>
</feature>
<dbReference type="Pfam" id="PF00248">
    <property type="entry name" value="Aldo_ket_red"/>
    <property type="match status" value="1"/>
</dbReference>
<proteinExistence type="predicted"/>
<dbReference type="PANTHER" id="PTHR42686">
    <property type="entry name" value="GH17980P-RELATED"/>
    <property type="match status" value="1"/>
</dbReference>
<dbReference type="AlphaFoldDB" id="A0A6J4IIB1"/>
<dbReference type="CDD" id="cd19152">
    <property type="entry name" value="AKR_AKR15A"/>
    <property type="match status" value="1"/>
</dbReference>
<reference evidence="2" key="1">
    <citation type="submission" date="2020-02" db="EMBL/GenBank/DDBJ databases">
        <authorList>
            <person name="Meier V. D."/>
        </authorList>
    </citation>
    <scope>NUCLEOTIDE SEQUENCE</scope>
    <source>
        <strain evidence="2">AVDCRST_MAG27</strain>
    </source>
</reference>
<evidence type="ECO:0000259" key="1">
    <source>
        <dbReference type="Pfam" id="PF00248"/>
    </source>
</evidence>
<accession>A0A6J4IIB1</accession>
<dbReference type="GO" id="GO:0005829">
    <property type="term" value="C:cytosol"/>
    <property type="evidence" value="ECO:0007669"/>
    <property type="project" value="TreeGrafter"/>
</dbReference>
<gene>
    <name evidence="2" type="ORF">AVDCRST_MAG27-1961</name>
</gene>
<dbReference type="InterPro" id="IPR020471">
    <property type="entry name" value="AKR"/>
</dbReference>
<name>A0A6J4IIB1_9PROT</name>
<dbReference type="PANTHER" id="PTHR42686:SF1">
    <property type="entry name" value="GH17980P-RELATED"/>
    <property type="match status" value="1"/>
</dbReference>
<dbReference type="InterPro" id="IPR023210">
    <property type="entry name" value="NADP_OxRdtase_dom"/>
</dbReference>
<keyword evidence="2" id="KW-0560">Oxidoreductase</keyword>
<dbReference type="EC" id="1.1.1.122" evidence="2"/>
<dbReference type="Gene3D" id="3.20.20.100">
    <property type="entry name" value="NADP-dependent oxidoreductase domain"/>
    <property type="match status" value="1"/>
</dbReference>
<sequence>MRSWRPEGPLGLGGAPLGNLFAPIEEEVAEAAIETAWAAGIRLFDTAPLYGLGLSEHRMGRVLRRKPRDAFTLCTKVGRLLEADPAAPYEQHSFFGGLPFRVRYDYSAEATLRSIEHSLARLGLARLDIVLIHDAAEDPHGPAWPERFAEAMAGAAPALTRLREEGVIRAWGLGVNNVEPCLLALEQADPDLFLIAGRYTLLDHGALEGLIPACAAHGASLIIGGPYNSGLLAGGNTFNYVPAPAGLLARRDRLAAFCAQQGVPLKAAALQFCAAPEVVAAVIPGGRTPGEVEENARLMAHPIPPGFWTALREAGLVPPGAPVPSA</sequence>
<protein>
    <submittedName>
        <fullName evidence="2">L-fuco-beta-pyranose dehydrogenase</fullName>
        <ecNumber evidence="2">1.1.1.122</ecNumber>
    </submittedName>
</protein>
<dbReference type="GO" id="GO:0047834">
    <property type="term" value="F:D-threo-aldose 1-dehydrogenase activity"/>
    <property type="evidence" value="ECO:0007669"/>
    <property type="project" value="UniProtKB-EC"/>
</dbReference>